<feature type="transmembrane region" description="Helical" evidence="9">
    <location>
        <begin position="245"/>
        <end position="264"/>
    </location>
</feature>
<organism evidence="11 12">
    <name type="scientific">Candidatus Portnoybacteria bacterium CG11_big_fil_rev_8_21_14_0_20_44_10</name>
    <dbReference type="NCBI Taxonomy" id="1974818"/>
    <lineage>
        <taxon>Bacteria</taxon>
        <taxon>Candidatus Portnoyibacteriota</taxon>
    </lineage>
</organism>
<dbReference type="GO" id="GO:0140359">
    <property type="term" value="F:ABC-type transporter activity"/>
    <property type="evidence" value="ECO:0007669"/>
    <property type="project" value="InterPro"/>
</dbReference>
<evidence type="ECO:0000256" key="3">
    <source>
        <dbReference type="ARBA" id="ARBA00022448"/>
    </source>
</evidence>
<keyword evidence="3 9" id="KW-0813">Transport</keyword>
<feature type="transmembrane region" description="Helical" evidence="9">
    <location>
        <begin position="47"/>
        <end position="71"/>
    </location>
</feature>
<evidence type="ECO:0000256" key="6">
    <source>
        <dbReference type="ARBA" id="ARBA00022692"/>
    </source>
</evidence>
<keyword evidence="8 9" id="KW-0472">Membrane</keyword>
<evidence type="ECO:0000313" key="11">
    <source>
        <dbReference type="EMBL" id="PIQ74554.1"/>
    </source>
</evidence>
<feature type="transmembrane region" description="Helical" evidence="9">
    <location>
        <begin position="162"/>
        <end position="184"/>
    </location>
</feature>
<dbReference type="Proteomes" id="UP000231550">
    <property type="component" value="Unassembled WGS sequence"/>
</dbReference>
<dbReference type="PROSITE" id="PS51012">
    <property type="entry name" value="ABC_TM2"/>
    <property type="match status" value="1"/>
</dbReference>
<evidence type="ECO:0000256" key="2">
    <source>
        <dbReference type="ARBA" id="ARBA00007783"/>
    </source>
</evidence>
<reference evidence="11 12" key="1">
    <citation type="submission" date="2017-09" db="EMBL/GenBank/DDBJ databases">
        <title>Depth-based differentiation of microbial function through sediment-hosted aquifers and enrichment of novel symbionts in the deep terrestrial subsurface.</title>
        <authorList>
            <person name="Probst A.J."/>
            <person name="Ladd B."/>
            <person name="Jarett J.K."/>
            <person name="Geller-Mcgrath D.E."/>
            <person name="Sieber C.M."/>
            <person name="Emerson J.B."/>
            <person name="Anantharaman K."/>
            <person name="Thomas B.C."/>
            <person name="Malmstrom R."/>
            <person name="Stieglmeier M."/>
            <person name="Klingl A."/>
            <person name="Woyke T."/>
            <person name="Ryan C.M."/>
            <person name="Banfield J.F."/>
        </authorList>
    </citation>
    <scope>NUCLEOTIDE SEQUENCE [LARGE SCALE GENOMIC DNA]</scope>
    <source>
        <strain evidence="11">CG11_big_fil_rev_8_21_14_0_20_44_10</strain>
    </source>
</reference>
<evidence type="ECO:0000256" key="1">
    <source>
        <dbReference type="ARBA" id="ARBA00004429"/>
    </source>
</evidence>
<keyword evidence="4 9" id="KW-1003">Cell membrane</keyword>
<evidence type="ECO:0000256" key="9">
    <source>
        <dbReference type="RuleBase" id="RU361157"/>
    </source>
</evidence>
<evidence type="ECO:0000256" key="7">
    <source>
        <dbReference type="ARBA" id="ARBA00022989"/>
    </source>
</evidence>
<dbReference type="Pfam" id="PF01061">
    <property type="entry name" value="ABC2_membrane"/>
    <property type="match status" value="1"/>
</dbReference>
<feature type="transmembrane region" description="Helical" evidence="9">
    <location>
        <begin position="83"/>
        <end position="101"/>
    </location>
</feature>
<sequence length="275" mass="32259">MVKHCQKPLNMTKWYRKMNSNTALKHNWELIRELAVNDFKLKYNNSILGYFWSLLKPMALFGILYLVFSVFLRLGGGMANYQFYLLIGIIFWMFFYELTVLSMQSIVSKANLVQKIYVPKITIIIATSLTSLMTFLLNLGVIFIFMLIFGLEFQFSLWLLPIYLLELYFFSFGLALILATLYVWFRDLAHIWEILLQIMFYATPIIYPLSVVPLKYQKIAFFNPIAQIIQDIREIFLGGQVISPFWWLAPTATALLLIIGLYVFTKKSKYFAEEV</sequence>
<dbReference type="AlphaFoldDB" id="A0A2H0KSZ8"/>
<dbReference type="InterPro" id="IPR047817">
    <property type="entry name" value="ABC2_TM_bact-type"/>
</dbReference>
<evidence type="ECO:0000259" key="10">
    <source>
        <dbReference type="PROSITE" id="PS51012"/>
    </source>
</evidence>
<feature type="domain" description="ABC transmembrane type-2" evidence="10">
    <location>
        <begin position="48"/>
        <end position="267"/>
    </location>
</feature>
<dbReference type="EMBL" id="PCVN01000037">
    <property type="protein sequence ID" value="PIQ74554.1"/>
    <property type="molecule type" value="Genomic_DNA"/>
</dbReference>
<keyword evidence="5" id="KW-0997">Cell inner membrane</keyword>
<evidence type="ECO:0000256" key="5">
    <source>
        <dbReference type="ARBA" id="ARBA00022519"/>
    </source>
</evidence>
<feature type="transmembrane region" description="Helical" evidence="9">
    <location>
        <begin position="121"/>
        <end position="150"/>
    </location>
</feature>
<keyword evidence="7 9" id="KW-1133">Transmembrane helix</keyword>
<proteinExistence type="inferred from homology"/>
<keyword evidence="6 9" id="KW-0812">Transmembrane</keyword>
<dbReference type="GO" id="GO:0005886">
    <property type="term" value="C:plasma membrane"/>
    <property type="evidence" value="ECO:0007669"/>
    <property type="project" value="UniProtKB-SubCell"/>
</dbReference>
<dbReference type="InterPro" id="IPR013525">
    <property type="entry name" value="ABC2_TM"/>
</dbReference>
<gene>
    <name evidence="11" type="ORF">COV85_01405</name>
</gene>
<dbReference type="PANTHER" id="PTHR30413">
    <property type="entry name" value="INNER MEMBRANE TRANSPORT PERMEASE"/>
    <property type="match status" value="1"/>
</dbReference>
<accession>A0A2H0KSZ8</accession>
<dbReference type="PANTHER" id="PTHR30413:SF8">
    <property type="entry name" value="TRANSPORT PERMEASE PROTEIN"/>
    <property type="match status" value="1"/>
</dbReference>
<evidence type="ECO:0000256" key="8">
    <source>
        <dbReference type="ARBA" id="ARBA00023136"/>
    </source>
</evidence>
<dbReference type="GO" id="GO:0015920">
    <property type="term" value="P:lipopolysaccharide transport"/>
    <property type="evidence" value="ECO:0007669"/>
    <property type="project" value="TreeGrafter"/>
</dbReference>
<protein>
    <recommendedName>
        <fullName evidence="9">Transport permease protein</fullName>
    </recommendedName>
</protein>
<comment type="similarity">
    <text evidence="2 9">Belongs to the ABC-2 integral membrane protein family.</text>
</comment>
<comment type="caution">
    <text evidence="11">The sequence shown here is derived from an EMBL/GenBank/DDBJ whole genome shotgun (WGS) entry which is preliminary data.</text>
</comment>
<evidence type="ECO:0000313" key="12">
    <source>
        <dbReference type="Proteomes" id="UP000231550"/>
    </source>
</evidence>
<name>A0A2H0KSZ8_9BACT</name>
<feature type="transmembrane region" description="Helical" evidence="9">
    <location>
        <begin position="191"/>
        <end position="209"/>
    </location>
</feature>
<evidence type="ECO:0000256" key="4">
    <source>
        <dbReference type="ARBA" id="ARBA00022475"/>
    </source>
</evidence>
<comment type="subcellular location">
    <subcellularLocation>
        <location evidence="1">Cell inner membrane</location>
        <topology evidence="1">Multi-pass membrane protein</topology>
    </subcellularLocation>
    <subcellularLocation>
        <location evidence="9">Cell membrane</location>
        <topology evidence="9">Multi-pass membrane protein</topology>
    </subcellularLocation>
</comment>